<comment type="caution">
    <text evidence="2">The sequence shown here is derived from an EMBL/GenBank/DDBJ whole genome shotgun (WGS) entry which is preliminary data.</text>
</comment>
<dbReference type="PANTHER" id="PTHR31739:SF25">
    <property type="entry name" value="(E,E)-GERANYLLINALOOL SYNTHASE"/>
    <property type="match status" value="1"/>
</dbReference>
<dbReference type="SUPFAM" id="SSF48239">
    <property type="entry name" value="Terpenoid cyclases/Protein prenyltransferases"/>
    <property type="match status" value="1"/>
</dbReference>
<accession>A0A7C8MS23</accession>
<dbReference type="Gene3D" id="1.50.10.160">
    <property type="match status" value="1"/>
</dbReference>
<dbReference type="InParanoid" id="A0A7C8MS23"/>
<dbReference type="AlphaFoldDB" id="A0A7C8MS23"/>
<organism evidence="2 3">
    <name type="scientific">Xylaria multiplex</name>
    <dbReference type="NCBI Taxonomy" id="323545"/>
    <lineage>
        <taxon>Eukaryota</taxon>
        <taxon>Fungi</taxon>
        <taxon>Dikarya</taxon>
        <taxon>Ascomycota</taxon>
        <taxon>Pezizomycotina</taxon>
        <taxon>Sordariomycetes</taxon>
        <taxon>Xylariomycetidae</taxon>
        <taxon>Xylariales</taxon>
        <taxon>Xylariaceae</taxon>
        <taxon>Xylaria</taxon>
    </lineage>
</organism>
<comment type="similarity">
    <text evidence="1">Belongs to the terpene synthase family.</text>
</comment>
<proteinExistence type="inferred from homology"/>
<dbReference type="InterPro" id="IPR050148">
    <property type="entry name" value="Terpene_synthase-like"/>
</dbReference>
<keyword evidence="3" id="KW-1185">Reference proteome</keyword>
<gene>
    <name evidence="2" type="ORF">GQX73_g6273</name>
</gene>
<sequence length="940" mass="106158">MNNGSTISISESEALIQEVGQKVKDGEFGSFSPSIYDTAWVARIRLPGNNCQWLFPKCFAYLLETQSSNGGWTPHLPEVDQILNTMASLAALKDHQSIADEIGDTATSTHLGERISAAEGLLKLRLKEWDVNSSVHVGTEILVPALLEALEKDRPIFEFQGRNLLMKWNRKKFRKFPPEMLYGSHRTTLVHSLESLVGKIDFDRVSHHLDKRGSMMASPAATAAYLMNVTVWDKCAESYLRTVVKNSSNGSGGVPGAFPSSIFELTWIMTSLLQAIPATNFLELPGLLEIRTFLQSQFDSHGGLVGFDSDLLEDVDDTAKAILSLTLLGNTPSPRRTIEHFEAPDHFRTYLYEGNGSFSANCSVLEALLHCPNPIIYLSKIIKISQFLCRVLDSGTISDKWNLSEAYSLMLLSQTFVKLFQLWDEGMLSDLPQDLISEQIPIALFQTMMRTLQTQQKDGSWTFGSVSREITAYAVLTLKALGPLPWSLQFLPQIKSAIHGGLAYLTLNKNLWGKPEHIWVAKVTYALPPVSRAYIIAALSANPSYEWTEKIQSLVNLPAERVRQTAGFFSTLPMFFQDESWILEGDVALGTLYRPLLSRAISDIFPRRTNADNKYLEYIPFTWIATNRRQKHPLSNAVLRDMMLVSLHIYQLDEFMETLLGGPNRLVEYKDVRIILEDLCQFGPKMLEVNRESKTQESNSDATKGAPGSLPLMQAEYYLRGFISYLLQHPAVCESPDHVRRKIHSKLAQCMLAHVDYEQDNGRFITQQQKRTPNQPSEIITFESAQKSYYEWVQDTSARSTQAPSTFLLFSCARQNYLADALSQHLAALCRQYNDYGSANRDQAEGNLNSLNFPEFDQAVNELDRSPVSRPRNETDMKTDLLFIAEYERECLNTVSKKLCEEFQRSRGGDAKIKALRVFIETVDLYGQIYVAKDISNRIR</sequence>
<dbReference type="Proteomes" id="UP000481858">
    <property type="component" value="Unassembled WGS sequence"/>
</dbReference>
<evidence type="ECO:0000313" key="2">
    <source>
        <dbReference type="EMBL" id="KAF2967333.1"/>
    </source>
</evidence>
<evidence type="ECO:0008006" key="4">
    <source>
        <dbReference type="Google" id="ProtNLM"/>
    </source>
</evidence>
<dbReference type="EMBL" id="WUBL01000070">
    <property type="protein sequence ID" value="KAF2967333.1"/>
    <property type="molecule type" value="Genomic_DNA"/>
</dbReference>
<dbReference type="PANTHER" id="PTHR31739">
    <property type="entry name" value="ENT-COPALYL DIPHOSPHATE SYNTHASE, CHLOROPLASTIC"/>
    <property type="match status" value="1"/>
</dbReference>
<dbReference type="OrthoDB" id="2343925at2759"/>
<dbReference type="GO" id="GO:0000287">
    <property type="term" value="F:magnesium ion binding"/>
    <property type="evidence" value="ECO:0007669"/>
    <property type="project" value="TreeGrafter"/>
</dbReference>
<protein>
    <recommendedName>
        <fullName evidence="4">Ent-kaurene synthase</fullName>
    </recommendedName>
</protein>
<dbReference type="InterPro" id="IPR008930">
    <property type="entry name" value="Terpenoid_cyclase/PrenylTrfase"/>
</dbReference>
<dbReference type="GO" id="GO:0016102">
    <property type="term" value="P:diterpenoid biosynthetic process"/>
    <property type="evidence" value="ECO:0007669"/>
    <property type="project" value="TreeGrafter"/>
</dbReference>
<evidence type="ECO:0000313" key="3">
    <source>
        <dbReference type="Proteomes" id="UP000481858"/>
    </source>
</evidence>
<dbReference type="GO" id="GO:0010333">
    <property type="term" value="F:terpene synthase activity"/>
    <property type="evidence" value="ECO:0007669"/>
    <property type="project" value="InterPro"/>
</dbReference>
<name>A0A7C8MS23_9PEZI</name>
<dbReference type="Gene3D" id="1.50.10.20">
    <property type="match status" value="1"/>
</dbReference>
<reference evidence="2 3" key="1">
    <citation type="submission" date="2019-12" db="EMBL/GenBank/DDBJ databases">
        <title>Draft genome sequence of the ascomycete Xylaria multiplex DSM 110363.</title>
        <authorList>
            <person name="Buettner E."/>
            <person name="Kellner H."/>
        </authorList>
    </citation>
    <scope>NUCLEOTIDE SEQUENCE [LARGE SCALE GENOMIC DNA]</scope>
    <source>
        <strain evidence="2 3">DSM 110363</strain>
    </source>
</reference>
<evidence type="ECO:0000256" key="1">
    <source>
        <dbReference type="ARBA" id="ARBA00006333"/>
    </source>
</evidence>